<organism evidence="1 2">
    <name type="scientific">Lactuca sativa</name>
    <name type="common">Garden lettuce</name>
    <dbReference type="NCBI Taxonomy" id="4236"/>
    <lineage>
        <taxon>Eukaryota</taxon>
        <taxon>Viridiplantae</taxon>
        <taxon>Streptophyta</taxon>
        <taxon>Embryophyta</taxon>
        <taxon>Tracheophyta</taxon>
        <taxon>Spermatophyta</taxon>
        <taxon>Magnoliopsida</taxon>
        <taxon>eudicotyledons</taxon>
        <taxon>Gunneridae</taxon>
        <taxon>Pentapetalae</taxon>
        <taxon>asterids</taxon>
        <taxon>campanulids</taxon>
        <taxon>Asterales</taxon>
        <taxon>Asteraceae</taxon>
        <taxon>Cichorioideae</taxon>
        <taxon>Cichorieae</taxon>
        <taxon>Lactucinae</taxon>
        <taxon>Lactuca</taxon>
    </lineage>
</organism>
<accession>A0A9R1WUM1</accession>
<dbReference type="PANTHER" id="PTHR37235:SF2">
    <property type="entry name" value="OS05G0371500 PROTEIN"/>
    <property type="match status" value="1"/>
</dbReference>
<evidence type="ECO:0000313" key="2">
    <source>
        <dbReference type="Proteomes" id="UP000235145"/>
    </source>
</evidence>
<keyword evidence="2" id="KW-1185">Reference proteome</keyword>
<gene>
    <name evidence="1" type="ORF">LSAT_V11C900476420</name>
</gene>
<dbReference type="EMBL" id="NBSK02000009">
    <property type="protein sequence ID" value="KAJ0187044.1"/>
    <property type="molecule type" value="Genomic_DNA"/>
</dbReference>
<reference evidence="1 2" key="1">
    <citation type="journal article" date="2017" name="Nat. Commun.">
        <title>Genome assembly with in vitro proximity ligation data and whole-genome triplication in lettuce.</title>
        <authorList>
            <person name="Reyes-Chin-Wo S."/>
            <person name="Wang Z."/>
            <person name="Yang X."/>
            <person name="Kozik A."/>
            <person name="Arikit S."/>
            <person name="Song C."/>
            <person name="Xia L."/>
            <person name="Froenicke L."/>
            <person name="Lavelle D.O."/>
            <person name="Truco M.J."/>
            <person name="Xia R."/>
            <person name="Zhu S."/>
            <person name="Xu C."/>
            <person name="Xu H."/>
            <person name="Xu X."/>
            <person name="Cox K."/>
            <person name="Korf I."/>
            <person name="Meyers B.C."/>
            <person name="Michelmore R.W."/>
        </authorList>
    </citation>
    <scope>NUCLEOTIDE SEQUENCE [LARGE SCALE GENOMIC DNA]</scope>
    <source>
        <strain evidence="2">cv. Salinas</strain>
        <tissue evidence="1">Seedlings</tissue>
    </source>
</reference>
<proteinExistence type="predicted"/>
<comment type="caution">
    <text evidence="1">The sequence shown here is derived from an EMBL/GenBank/DDBJ whole genome shotgun (WGS) entry which is preliminary data.</text>
</comment>
<dbReference type="Proteomes" id="UP000235145">
    <property type="component" value="Unassembled WGS sequence"/>
</dbReference>
<dbReference type="AlphaFoldDB" id="A0A9R1WUM1"/>
<sequence length="97" mass="11654">MFFKVLYYHLFSFQYAKAKEKYFSLRGMKQIRIVMQVEHEMETMVKVLQHGPLGIIGHNFYAEEITKANSIVKKAVENWKRNEIIEKNRPLLKDYLN</sequence>
<evidence type="ECO:0000313" key="1">
    <source>
        <dbReference type="EMBL" id="KAJ0187044.1"/>
    </source>
</evidence>
<protein>
    <submittedName>
        <fullName evidence="1">Uncharacterized protein</fullName>
    </submittedName>
</protein>
<dbReference type="PANTHER" id="PTHR37235">
    <property type="entry name" value="ZINC METALLOPROTEINASE AUREOLYSIN"/>
    <property type="match status" value="1"/>
</dbReference>
<name>A0A9R1WUM1_LACSA</name>